<name>A0AAP0LTZ5_9ROSI</name>
<accession>A0AAP0LTZ5</accession>
<evidence type="ECO:0000313" key="1">
    <source>
        <dbReference type="EMBL" id="KAK9183058.1"/>
    </source>
</evidence>
<evidence type="ECO:0000313" key="2">
    <source>
        <dbReference type="Proteomes" id="UP001428341"/>
    </source>
</evidence>
<sequence>MPKTSFHGCQNHEMPIINNKNSFLKAFKGKAFRISAEIPRNETTENFEVQLLWLVPHPSPTMSRWRHSFLPTISLFQSDTLPALPLFDHVGGAQESRAWPKNGSSKTILMLQLQPLDLRE</sequence>
<comment type="caution">
    <text evidence="1">The sequence shown here is derived from an EMBL/GenBank/DDBJ whole genome shotgun (WGS) entry which is preliminary data.</text>
</comment>
<gene>
    <name evidence="1" type="ORF">WN944_026207</name>
</gene>
<dbReference type="AlphaFoldDB" id="A0AAP0LTZ5"/>
<dbReference type="Proteomes" id="UP001428341">
    <property type="component" value="Unassembled WGS sequence"/>
</dbReference>
<protein>
    <submittedName>
        <fullName evidence="1">Uncharacterized protein</fullName>
    </submittedName>
</protein>
<reference evidence="1 2" key="1">
    <citation type="submission" date="2024-05" db="EMBL/GenBank/DDBJ databases">
        <title>Haplotype-resolved chromosome-level genome assembly of Huyou (Citrus changshanensis).</title>
        <authorList>
            <person name="Miao C."/>
            <person name="Chen W."/>
            <person name="Wu Y."/>
            <person name="Wang L."/>
            <person name="Zhao S."/>
            <person name="Grierson D."/>
            <person name="Xu C."/>
            <person name="Chen K."/>
        </authorList>
    </citation>
    <scope>NUCLEOTIDE SEQUENCE [LARGE SCALE GENOMIC DNA]</scope>
    <source>
        <strain evidence="1">01-14</strain>
        <tissue evidence="1">Leaf</tissue>
    </source>
</reference>
<proteinExistence type="predicted"/>
<keyword evidence="2" id="KW-1185">Reference proteome</keyword>
<dbReference type="EMBL" id="JBCGBO010000024">
    <property type="protein sequence ID" value="KAK9183058.1"/>
    <property type="molecule type" value="Genomic_DNA"/>
</dbReference>
<organism evidence="1 2">
    <name type="scientific">Citrus x changshan-huyou</name>
    <dbReference type="NCBI Taxonomy" id="2935761"/>
    <lineage>
        <taxon>Eukaryota</taxon>
        <taxon>Viridiplantae</taxon>
        <taxon>Streptophyta</taxon>
        <taxon>Embryophyta</taxon>
        <taxon>Tracheophyta</taxon>
        <taxon>Spermatophyta</taxon>
        <taxon>Magnoliopsida</taxon>
        <taxon>eudicotyledons</taxon>
        <taxon>Gunneridae</taxon>
        <taxon>Pentapetalae</taxon>
        <taxon>rosids</taxon>
        <taxon>malvids</taxon>
        <taxon>Sapindales</taxon>
        <taxon>Rutaceae</taxon>
        <taxon>Aurantioideae</taxon>
        <taxon>Citrus</taxon>
    </lineage>
</organism>